<dbReference type="Proteomes" id="UP000016646">
    <property type="component" value="Unassembled WGS sequence"/>
</dbReference>
<dbReference type="Proteomes" id="UP000016412">
    <property type="component" value="Unassembled WGS sequence"/>
</dbReference>
<sequence length="342" mass="37798">MKNWVAMFGIVLLSGGLLFALGSNDGTSKEVSVYFGWTEDEIPTYCREFEKDTGIHVNYVRLSAGEMITRAISEKSNPQVSVICGGGSENYITAVNEGVFTPYRSPELDNIPKVFYEKNNMWEPVCLAVLCFAVNKNWFKEHAMAYPKTWEDLLDPRLKGMVIMAHPSTSGVSSNILTSMVQLKGEDAAFDYFKKFTAIVPYYAKASSSAPSSVSLGEAAVGLTVDSDTLKYQNQGYPIEIAFPDPTFVDVNAIALVKNGPVNEVENAKKFIDWMLSKRGQDCFETSGSSRMPLNKNANVSKGLIPLDRIKVFNADREVSGRDRRALIAKFIATIDDAKSLK</sequence>
<dbReference type="EMBL" id="AVQI01000079">
    <property type="protein sequence ID" value="ERJ98946.1"/>
    <property type="molecule type" value="Genomic_DNA"/>
</dbReference>
<dbReference type="Pfam" id="PF13343">
    <property type="entry name" value="SBP_bac_6"/>
    <property type="match status" value="1"/>
</dbReference>
<evidence type="ECO:0000256" key="1">
    <source>
        <dbReference type="ARBA" id="ARBA00022729"/>
    </source>
</evidence>
<dbReference type="SUPFAM" id="SSF53850">
    <property type="entry name" value="Periplasmic binding protein-like II"/>
    <property type="match status" value="1"/>
</dbReference>
<dbReference type="eggNOG" id="COG1840">
    <property type="taxonomic scope" value="Bacteria"/>
</dbReference>
<evidence type="ECO:0000313" key="3">
    <source>
        <dbReference type="EMBL" id="ERJ98946.1"/>
    </source>
</evidence>
<dbReference type="RefSeq" id="WP_021331601.1">
    <property type="nucleotide sequence ID" value="NZ_AUZJ01000071.1"/>
</dbReference>
<dbReference type="PATRIC" id="fig|1125725.3.peg.2662"/>
<keyword evidence="5" id="KW-1185">Reference proteome</keyword>
<dbReference type="PANTHER" id="PTHR30006">
    <property type="entry name" value="THIAMINE-BINDING PERIPLASMIC PROTEIN-RELATED"/>
    <property type="match status" value="1"/>
</dbReference>
<name>U1GMX6_TRESO</name>
<dbReference type="InterPro" id="IPR026045">
    <property type="entry name" value="Ferric-bd"/>
</dbReference>
<dbReference type="PANTHER" id="PTHR30006:SF2">
    <property type="entry name" value="ABC TRANSPORTER SUBSTRATE-BINDING PROTEIN"/>
    <property type="match status" value="1"/>
</dbReference>
<dbReference type="GO" id="GO:0030288">
    <property type="term" value="C:outer membrane-bounded periplasmic space"/>
    <property type="evidence" value="ECO:0007669"/>
    <property type="project" value="TreeGrafter"/>
</dbReference>
<keyword evidence="1" id="KW-0732">Signal</keyword>
<dbReference type="GO" id="GO:0030976">
    <property type="term" value="F:thiamine pyrophosphate binding"/>
    <property type="evidence" value="ECO:0007669"/>
    <property type="project" value="TreeGrafter"/>
</dbReference>
<dbReference type="GO" id="GO:0015888">
    <property type="term" value="P:thiamine transport"/>
    <property type="evidence" value="ECO:0007669"/>
    <property type="project" value="TreeGrafter"/>
</dbReference>
<reference evidence="4 5" key="1">
    <citation type="submission" date="2013-08" db="EMBL/GenBank/DDBJ databases">
        <authorList>
            <person name="Durkin A.S."/>
            <person name="Haft D.R."/>
            <person name="McCorrison J."/>
            <person name="Torralba M."/>
            <person name="Gillis M."/>
            <person name="Haft D.H."/>
            <person name="Methe B."/>
            <person name="Sutton G."/>
            <person name="Nelson K.E."/>
        </authorList>
    </citation>
    <scope>NUCLEOTIDE SEQUENCE [LARGE SCALE GENOMIC DNA]</scope>
    <source>
        <strain evidence="3 5">ATCC 35536</strain>
        <strain evidence="2 4">VPI DR56BR1116</strain>
    </source>
</reference>
<accession>U1GMX6</accession>
<protein>
    <submittedName>
        <fullName evidence="2">ABC transporter, solute-binding protein</fullName>
    </submittedName>
</protein>
<comment type="caution">
    <text evidence="2">The sequence shown here is derived from an EMBL/GenBank/DDBJ whole genome shotgun (WGS) entry which is preliminary data.</text>
</comment>
<dbReference type="AlphaFoldDB" id="U1GMX6"/>
<dbReference type="GO" id="GO:0030975">
    <property type="term" value="F:thiamine binding"/>
    <property type="evidence" value="ECO:0007669"/>
    <property type="project" value="TreeGrafter"/>
</dbReference>
<dbReference type="OrthoDB" id="305758at2"/>
<dbReference type="STRING" id="1125725.HMPREF1325_0910"/>
<dbReference type="CDD" id="cd13544">
    <property type="entry name" value="PBP2_Fbp_like_1"/>
    <property type="match status" value="1"/>
</dbReference>
<dbReference type="Gene3D" id="3.40.190.10">
    <property type="entry name" value="Periplasmic binding protein-like II"/>
    <property type="match status" value="2"/>
</dbReference>
<evidence type="ECO:0000313" key="4">
    <source>
        <dbReference type="Proteomes" id="UP000016412"/>
    </source>
</evidence>
<evidence type="ECO:0000313" key="5">
    <source>
        <dbReference type="Proteomes" id="UP000016646"/>
    </source>
</evidence>
<evidence type="ECO:0000313" key="2">
    <source>
        <dbReference type="EMBL" id="ERF59390.1"/>
    </source>
</evidence>
<dbReference type="EMBL" id="AUZJ01000071">
    <property type="protein sequence ID" value="ERF59390.1"/>
    <property type="molecule type" value="Genomic_DNA"/>
</dbReference>
<dbReference type="PIRSF" id="PIRSF002825">
    <property type="entry name" value="CfbpA"/>
    <property type="match status" value="1"/>
</dbReference>
<proteinExistence type="predicted"/>
<organism evidence="2 4">
    <name type="scientific">Treponema socranskii subsp. socranskii VPI DR56BR1116 = ATCC 35536</name>
    <dbReference type="NCBI Taxonomy" id="1125725"/>
    <lineage>
        <taxon>Bacteria</taxon>
        <taxon>Pseudomonadati</taxon>
        <taxon>Spirochaetota</taxon>
        <taxon>Spirochaetia</taxon>
        <taxon>Spirochaetales</taxon>
        <taxon>Treponemataceae</taxon>
        <taxon>Treponema</taxon>
    </lineage>
</organism>
<gene>
    <name evidence="3" type="ORF">HMPREF0860_1895</name>
    <name evidence="2" type="ORF">HMPREF1325_0910</name>
</gene>